<name>A0A6J6X5R9_9ZZZZ</name>
<evidence type="ECO:0000313" key="5">
    <source>
        <dbReference type="EMBL" id="CAB5003776.1"/>
    </source>
</evidence>
<dbReference type="Gene3D" id="3.30.870.10">
    <property type="entry name" value="Endonuclease Chain A"/>
    <property type="match status" value="1"/>
</dbReference>
<dbReference type="Pfam" id="PF00176">
    <property type="entry name" value="SNF2-rel_dom"/>
    <property type="match status" value="1"/>
</dbReference>
<dbReference type="AlphaFoldDB" id="A0A6J6X5R9"/>
<evidence type="ECO:0000313" key="4">
    <source>
        <dbReference type="EMBL" id="CAB4791395.1"/>
    </source>
</evidence>
<dbReference type="Gene3D" id="3.40.50.10810">
    <property type="entry name" value="Tandem AAA-ATPase domain"/>
    <property type="match status" value="1"/>
</dbReference>
<dbReference type="PROSITE" id="PS00690">
    <property type="entry name" value="DEAH_ATP_HELICASE"/>
    <property type="match status" value="1"/>
</dbReference>
<accession>A0A6J6X5R9</accession>
<dbReference type="InterPro" id="IPR038718">
    <property type="entry name" value="SNF2-like_sf"/>
</dbReference>
<evidence type="ECO:0000256" key="1">
    <source>
        <dbReference type="ARBA" id="ARBA00022801"/>
    </source>
</evidence>
<dbReference type="InterPro" id="IPR002464">
    <property type="entry name" value="DNA/RNA_helicase_DEAH_CS"/>
</dbReference>
<dbReference type="GO" id="GO:0006281">
    <property type="term" value="P:DNA repair"/>
    <property type="evidence" value="ECO:0007669"/>
    <property type="project" value="TreeGrafter"/>
</dbReference>
<reference evidence="4" key="1">
    <citation type="submission" date="2020-05" db="EMBL/GenBank/DDBJ databases">
        <authorList>
            <person name="Chiriac C."/>
            <person name="Salcher M."/>
            <person name="Ghai R."/>
            <person name="Kavagutti S V."/>
        </authorList>
    </citation>
    <scope>NUCLEOTIDE SEQUENCE</scope>
</reference>
<dbReference type="GO" id="GO:0031297">
    <property type="term" value="P:replication fork processing"/>
    <property type="evidence" value="ECO:0007669"/>
    <property type="project" value="TreeGrafter"/>
</dbReference>
<dbReference type="Pfam" id="PF00271">
    <property type="entry name" value="Helicase_C"/>
    <property type="match status" value="1"/>
</dbReference>
<dbReference type="PANTHER" id="PTHR45766">
    <property type="entry name" value="DNA ANNEALING HELICASE AND ENDONUCLEASE ZRANB3 FAMILY MEMBER"/>
    <property type="match status" value="1"/>
</dbReference>
<dbReference type="GO" id="GO:0016787">
    <property type="term" value="F:hydrolase activity"/>
    <property type="evidence" value="ECO:0007669"/>
    <property type="project" value="UniProtKB-KW"/>
</dbReference>
<feature type="domain" description="Helicase ATP-binding" evidence="2">
    <location>
        <begin position="262"/>
        <end position="410"/>
    </location>
</feature>
<dbReference type="InterPro" id="IPR027417">
    <property type="entry name" value="P-loop_NTPase"/>
</dbReference>
<evidence type="ECO:0000259" key="3">
    <source>
        <dbReference type="PROSITE" id="PS51194"/>
    </source>
</evidence>
<keyword evidence="1" id="KW-0378">Hydrolase</keyword>
<dbReference type="InterPro" id="IPR000330">
    <property type="entry name" value="SNF2_N"/>
</dbReference>
<dbReference type="Gene3D" id="3.40.50.300">
    <property type="entry name" value="P-loop containing nucleotide triphosphate hydrolases"/>
    <property type="match status" value="1"/>
</dbReference>
<dbReference type="PROSITE" id="PS51192">
    <property type="entry name" value="HELICASE_ATP_BIND_1"/>
    <property type="match status" value="1"/>
</dbReference>
<feature type="domain" description="Helicase C-terminal" evidence="3">
    <location>
        <begin position="667"/>
        <end position="871"/>
    </location>
</feature>
<proteinExistence type="predicted"/>
<dbReference type="SUPFAM" id="SSF56024">
    <property type="entry name" value="Phospholipase D/nuclease"/>
    <property type="match status" value="1"/>
</dbReference>
<dbReference type="InterPro" id="IPR014001">
    <property type="entry name" value="Helicase_ATP-bd"/>
</dbReference>
<dbReference type="EMBL" id="CAFBON010000240">
    <property type="protein sequence ID" value="CAB5003776.1"/>
    <property type="molecule type" value="Genomic_DNA"/>
</dbReference>
<dbReference type="SMART" id="SM00490">
    <property type="entry name" value="HELICc"/>
    <property type="match status" value="1"/>
</dbReference>
<dbReference type="GO" id="GO:0043596">
    <property type="term" value="C:nuclear replication fork"/>
    <property type="evidence" value="ECO:0007669"/>
    <property type="project" value="TreeGrafter"/>
</dbReference>
<dbReference type="PROSITE" id="PS51194">
    <property type="entry name" value="HELICASE_CTER"/>
    <property type="match status" value="1"/>
</dbReference>
<dbReference type="InterPro" id="IPR001650">
    <property type="entry name" value="Helicase_C-like"/>
</dbReference>
<dbReference type="GO" id="GO:0005524">
    <property type="term" value="F:ATP binding"/>
    <property type="evidence" value="ECO:0007669"/>
    <property type="project" value="InterPro"/>
</dbReference>
<protein>
    <submittedName>
        <fullName evidence="4">Unannotated protein</fullName>
    </submittedName>
</protein>
<dbReference type="CDD" id="cd18793">
    <property type="entry name" value="SF2_C_SNF"/>
    <property type="match status" value="1"/>
</dbReference>
<evidence type="ECO:0000259" key="2">
    <source>
        <dbReference type="PROSITE" id="PS51192"/>
    </source>
</evidence>
<organism evidence="4">
    <name type="scientific">freshwater metagenome</name>
    <dbReference type="NCBI Taxonomy" id="449393"/>
    <lineage>
        <taxon>unclassified sequences</taxon>
        <taxon>metagenomes</taxon>
        <taxon>ecological metagenomes</taxon>
    </lineage>
</organism>
<gene>
    <name evidence="4" type="ORF">UFOPK3001_00298</name>
    <name evidence="5" type="ORF">UFOPK3954_01908</name>
</gene>
<sequence length="1146" mass="127634">MSAKPFPPVFATNRPSTGETVAEEVNRMLSGLRTALVSPPNLALATAYLNPQGFALIADEVEQAPHVRILLGADPEEPFRRRIERGEDVAFEEVSRAHLDGLRVERDLVGFNVESDAAARRLVAWLRSVEDETVPRVEVRRFTKGFLHGKAFVAEHPVSPAVLAGSSNLTLAGLSWNRELNLGYPAGQHTGLVVDWYNELWDESEPFDLAGMYEERWQPHPPWVVFLRMLYELYGTGRPEGDEERIELPVTEFQRDGILRAMRIIEELGGVLVCDEVGLGKTFIAGEVIRIVSQRERQKVLIVVPASLKDSTWMPFLKRFDLVSARVDVVTYDELRLDAQRAQPRIRYDDYSLVVIDEAHNLRNAATQRAAAVMQMLWGEYPKKVLLLTATPVNNSLRDLHTLISYFVRNDAQFAPSGIPSLAKYIADAQRQDPETLSPEHLFDLMDRVAVRRTRRFIKKEYVNDLIRNNRGELVPIEFPTPVVKRVTYTLDKQAEDMVGRVIHALAVSDDEELVIRSGSRRDPSRLSLARYAPSMYSLGNDVDKLEITNVGLLRSGLLKRLESSTQALIKTFERLIASQKAFLGGLDIGVVLVGDALREYAVSDADSLEEFLDSLDGKAADQVEPVAGYEVDALRRDVAGDVDLLEELLGLARKRHKKGPDAKHDALVVELTTIAKEAARPDKSGVSSGDRRKIIIFSTYTDTVEDLHDRVVGAIDAADDDSPLAVYRGRVAPAIFGARGGMHQQERADAIASFCPMTAGEVLDDGSPVSPDLYDVLITTDVLAEGVNLQQAGRLASYDLPWNPMKLVQRHGRIDRIGSPHKRVVIDCFFPAKNLDALLHLEETLQRKIAYANAAIGAGAVLPDQIADPNVEVLLHDNRKEIMNLYNEDAVLLAQGGGSAALSGEEYRRRLGRALGDSQLREMVLGLPYGSGSGFVSKRVRQAGYVFCVRIGDHAQPWFRFVAADAASWVPLNRRNPLTGGMVPWIDSDLLTCLIAADPGDNHLLEQTLSDEATTGVFASWERARDDVYHQWTELTDWANLEPQIEKALRDAIFLVGEYGGHLGVDVQGDLIARLNGRWERGIVKSVREILRREDLDERRKADKLLEYVTEAGLPIPERAKPLAPVRIEDVRLVCWMAVSPEVRA</sequence>
<dbReference type="SUPFAM" id="SSF52540">
    <property type="entry name" value="P-loop containing nucleoside triphosphate hydrolases"/>
    <property type="match status" value="1"/>
</dbReference>
<dbReference type="EMBL" id="CAFAAJ010000012">
    <property type="protein sequence ID" value="CAB4791395.1"/>
    <property type="molecule type" value="Genomic_DNA"/>
</dbReference>
<dbReference type="SMART" id="SM00487">
    <property type="entry name" value="DEXDc"/>
    <property type="match status" value="1"/>
</dbReference>
<dbReference type="InterPro" id="IPR049730">
    <property type="entry name" value="SNF2/RAD54-like_C"/>
</dbReference>
<dbReference type="PANTHER" id="PTHR45766:SF6">
    <property type="entry name" value="SWI_SNF-RELATED MATRIX-ASSOCIATED ACTIN-DEPENDENT REGULATOR OF CHROMATIN SUBFAMILY A-LIKE PROTEIN 1"/>
    <property type="match status" value="1"/>
</dbReference>